<dbReference type="InterPro" id="IPR007587">
    <property type="entry name" value="SAPS"/>
</dbReference>
<dbReference type="EMBL" id="CAJZBQ010000051">
    <property type="protein sequence ID" value="CAG9330424.1"/>
    <property type="molecule type" value="Genomic_DNA"/>
</dbReference>
<protein>
    <submittedName>
        <fullName evidence="3">Uncharacterized protein</fullName>
    </submittedName>
</protein>
<dbReference type="GO" id="GO:0019888">
    <property type="term" value="F:protein phosphatase regulator activity"/>
    <property type="evidence" value="ECO:0007669"/>
    <property type="project" value="TreeGrafter"/>
</dbReference>
<evidence type="ECO:0000256" key="1">
    <source>
        <dbReference type="ARBA" id="ARBA00006180"/>
    </source>
</evidence>
<dbReference type="Pfam" id="PF04499">
    <property type="entry name" value="SAPS"/>
    <property type="match status" value="1"/>
</dbReference>
<gene>
    <name evidence="3" type="ORF">BSTOLATCC_MIC51014</name>
</gene>
<keyword evidence="4" id="KW-1185">Reference proteome</keyword>
<dbReference type="GO" id="GO:0019903">
    <property type="term" value="F:protein phosphatase binding"/>
    <property type="evidence" value="ECO:0007669"/>
    <property type="project" value="InterPro"/>
</dbReference>
<evidence type="ECO:0000313" key="3">
    <source>
        <dbReference type="EMBL" id="CAG9330424.1"/>
    </source>
</evidence>
<evidence type="ECO:0000256" key="2">
    <source>
        <dbReference type="ARBA" id="ARBA00023306"/>
    </source>
</evidence>
<dbReference type="SUPFAM" id="SSF48371">
    <property type="entry name" value="ARM repeat"/>
    <property type="match status" value="1"/>
</dbReference>
<accession>A0AAU9JWQ0</accession>
<dbReference type="PANTHER" id="PTHR12634">
    <property type="entry name" value="SIT4 YEAST -ASSOCIATING PROTEIN-RELATED"/>
    <property type="match status" value="1"/>
</dbReference>
<proteinExistence type="inferred from homology"/>
<comment type="caution">
    <text evidence="3">The sequence shown here is derived from an EMBL/GenBank/DDBJ whole genome shotgun (WGS) entry which is preliminary data.</text>
</comment>
<comment type="similarity">
    <text evidence="1">Belongs to the SAPS family.</text>
</comment>
<keyword evidence="2" id="KW-0131">Cell cycle</keyword>
<reference evidence="3" key="1">
    <citation type="submission" date="2021-09" db="EMBL/GenBank/DDBJ databases">
        <authorList>
            <consortium name="AG Swart"/>
            <person name="Singh M."/>
            <person name="Singh A."/>
            <person name="Seah K."/>
            <person name="Emmerich C."/>
        </authorList>
    </citation>
    <scope>NUCLEOTIDE SEQUENCE</scope>
    <source>
        <strain evidence="3">ATCC30299</strain>
    </source>
</reference>
<dbReference type="AlphaFoldDB" id="A0AAU9JWQ0"/>
<dbReference type="PANTHER" id="PTHR12634:SF8">
    <property type="entry name" value="FIERY MOUNTAIN, ISOFORM D"/>
    <property type="match status" value="1"/>
</dbReference>
<dbReference type="InterPro" id="IPR016024">
    <property type="entry name" value="ARM-type_fold"/>
</dbReference>
<sequence length="546" mass="62772">MNFASLLNSFKFLQNSELIENLLEKEDLKLEEVLDANEEAIMEVKKGNQKLINFLVPSHLDKLIDYITLEPQDTSNHNQCYKYPFVSNEILNSECHELLNTFCADKTFLNHLFKFLDADLPSNLILAGYFSRTLHSLLMRNSYELLSYLYDVNEYGKALTKHLYSKSICDILERILGCENHKNPAFKSELFEVIELILENVSSTKSPEAAINASTLLANLITKTSEVSCALDIADYLSGDEKIVTLLFDRLFNDEFHVSRGAALIIQALINNILAKDAEEENSIEDDTIPLIDYMVNNFNKFTESLRKKPNMALKCANKVEFIPLGEFRLRIIEILGAMIRLPYENLKEKIAESDSIPIITELFSEYRWNSLLHSAYERLVKNILISSHSKLKDALLIKGDLPTTLIKFSIASNERDFRIGLMGHVTRIGNTLVKHLSGTFISEDWNTFTERYLSLQNEMESRVLGGRSRIMSFDLTDHFMDSNSDKNQDSMFDNIDYNFEKNNAIQEEEIEHEEINEQPQAVSVDEFSSINFWKIKVMQPVEDLE</sequence>
<evidence type="ECO:0000313" key="4">
    <source>
        <dbReference type="Proteomes" id="UP001162131"/>
    </source>
</evidence>
<dbReference type="Proteomes" id="UP001162131">
    <property type="component" value="Unassembled WGS sequence"/>
</dbReference>
<name>A0AAU9JWQ0_9CILI</name>
<organism evidence="3 4">
    <name type="scientific">Blepharisma stoltei</name>
    <dbReference type="NCBI Taxonomy" id="1481888"/>
    <lineage>
        <taxon>Eukaryota</taxon>
        <taxon>Sar</taxon>
        <taxon>Alveolata</taxon>
        <taxon>Ciliophora</taxon>
        <taxon>Postciliodesmatophora</taxon>
        <taxon>Heterotrichea</taxon>
        <taxon>Heterotrichida</taxon>
        <taxon>Blepharismidae</taxon>
        <taxon>Blepharisma</taxon>
    </lineage>
</organism>